<evidence type="ECO:0000256" key="7">
    <source>
        <dbReference type="SAM" id="MobiDB-lite"/>
    </source>
</evidence>
<dbReference type="PROSITE" id="PS51294">
    <property type="entry name" value="HTH_MYB"/>
    <property type="match status" value="2"/>
</dbReference>
<dbReference type="OrthoDB" id="2143914at2759"/>
<feature type="domain" description="HTH myb-type" evidence="9">
    <location>
        <begin position="52"/>
        <end position="103"/>
    </location>
</feature>
<dbReference type="PANTHER" id="PTHR47995:SF18">
    <property type="entry name" value="TRANSCRIPTION FACTOR MYB65"/>
    <property type="match status" value="1"/>
</dbReference>
<comment type="subcellular location">
    <subcellularLocation>
        <location evidence="1">Nucleus</location>
    </subcellularLocation>
</comment>
<comment type="caution">
    <text evidence="10">The sequence shown here is derived from an EMBL/GenBank/DDBJ whole genome shotgun (WGS) entry which is preliminary data.</text>
</comment>
<evidence type="ECO:0000256" key="6">
    <source>
        <dbReference type="ARBA" id="ARBA00023242"/>
    </source>
</evidence>
<accession>A0A9Q1JHG0</accession>
<evidence type="ECO:0000256" key="4">
    <source>
        <dbReference type="ARBA" id="ARBA00023125"/>
    </source>
</evidence>
<dbReference type="EMBL" id="JAKOGI010002130">
    <property type="protein sequence ID" value="KAJ8422854.1"/>
    <property type="molecule type" value="Genomic_DNA"/>
</dbReference>
<dbReference type="InterPro" id="IPR009057">
    <property type="entry name" value="Homeodomain-like_sf"/>
</dbReference>
<evidence type="ECO:0000256" key="2">
    <source>
        <dbReference type="ARBA" id="ARBA00022737"/>
    </source>
</evidence>
<keyword evidence="4" id="KW-0238">DNA-binding</keyword>
<dbReference type="FunFam" id="1.10.10.60:FF:000001">
    <property type="entry name" value="MYB-related transcription factor"/>
    <property type="match status" value="1"/>
</dbReference>
<evidence type="ECO:0000259" key="9">
    <source>
        <dbReference type="PROSITE" id="PS51294"/>
    </source>
</evidence>
<dbReference type="InterPro" id="IPR001005">
    <property type="entry name" value="SANT/Myb"/>
</dbReference>
<evidence type="ECO:0000313" key="10">
    <source>
        <dbReference type="EMBL" id="KAJ8422854.1"/>
    </source>
</evidence>
<feature type="domain" description="HTH myb-type" evidence="9">
    <location>
        <begin position="104"/>
        <end position="158"/>
    </location>
</feature>
<dbReference type="GO" id="GO:0005634">
    <property type="term" value="C:nucleus"/>
    <property type="evidence" value="ECO:0007669"/>
    <property type="project" value="UniProtKB-SubCell"/>
</dbReference>
<keyword evidence="6" id="KW-0539">Nucleus</keyword>
<proteinExistence type="predicted"/>
<evidence type="ECO:0000313" key="11">
    <source>
        <dbReference type="Proteomes" id="UP001153076"/>
    </source>
</evidence>
<evidence type="ECO:0000256" key="5">
    <source>
        <dbReference type="ARBA" id="ARBA00023163"/>
    </source>
</evidence>
<dbReference type="SMART" id="SM00717">
    <property type="entry name" value="SANT"/>
    <property type="match status" value="2"/>
</dbReference>
<protein>
    <submittedName>
        <fullName evidence="10">Uncharacterized protein</fullName>
    </submittedName>
</protein>
<gene>
    <name evidence="10" type="ORF">Cgig2_027792</name>
</gene>
<keyword evidence="2" id="KW-0677">Repeat</keyword>
<keyword evidence="3" id="KW-0805">Transcription regulation</keyword>
<dbReference type="GO" id="GO:0003677">
    <property type="term" value="F:DNA binding"/>
    <property type="evidence" value="ECO:0007669"/>
    <property type="project" value="UniProtKB-KW"/>
</dbReference>
<keyword evidence="5" id="KW-0804">Transcription</keyword>
<feature type="region of interest" description="Disordered" evidence="7">
    <location>
        <begin position="1"/>
        <end position="43"/>
    </location>
</feature>
<sequence length="404" mass="45590">MTSKKDGCTLAHNHQVSSLKKKARSGLEVSNKKDDGNDRANGDVIEFDDNNKKIFKKGPWTAEEDALLIEYVKMHGERHWNCAQKTGLTRCGKSCRLRWTNHLRPDLKKGAFSMEEERIVLDLHAKLGNKWSKIAAELPGRTDNEVKNFWNTKIKRRMKANQLMLNSQGHHPKEGTVFHQHFHHQQKTLKGQGRQELSSIPNAMNNMHSSVASLHTTINSTPMSTSILKARHLGKPGEDLIKSTHFDEPILSFLNNPAYKYQFISEEDKDNEKSSITEEEKCVLDRNITCDESREMATVIVGKKRPMDNDSITTCNDGVKQLKVEPLEDLIAMDDDLSSLLHDFSSIGSPIPLYYANNEASMPHSKEAFEFPQVATIPSESPAATIATSMTSTSEFNCNMDDYC</sequence>
<dbReference type="Pfam" id="PF00249">
    <property type="entry name" value="Myb_DNA-binding"/>
    <property type="match status" value="2"/>
</dbReference>
<evidence type="ECO:0000259" key="8">
    <source>
        <dbReference type="PROSITE" id="PS50090"/>
    </source>
</evidence>
<feature type="compositionally biased region" description="Basic and acidic residues" evidence="7">
    <location>
        <begin position="30"/>
        <end position="41"/>
    </location>
</feature>
<dbReference type="InterPro" id="IPR017930">
    <property type="entry name" value="Myb_dom"/>
</dbReference>
<dbReference type="PROSITE" id="PS50090">
    <property type="entry name" value="MYB_LIKE"/>
    <property type="match status" value="2"/>
</dbReference>
<name>A0A9Q1JHG0_9CARY</name>
<dbReference type="Gene3D" id="1.10.10.60">
    <property type="entry name" value="Homeodomain-like"/>
    <property type="match status" value="2"/>
</dbReference>
<dbReference type="PANTHER" id="PTHR47995">
    <property type="entry name" value="TRANSCRIPTION FACTOR MYB33-RELATED"/>
    <property type="match status" value="1"/>
</dbReference>
<organism evidence="10 11">
    <name type="scientific">Carnegiea gigantea</name>
    <dbReference type="NCBI Taxonomy" id="171969"/>
    <lineage>
        <taxon>Eukaryota</taxon>
        <taxon>Viridiplantae</taxon>
        <taxon>Streptophyta</taxon>
        <taxon>Embryophyta</taxon>
        <taxon>Tracheophyta</taxon>
        <taxon>Spermatophyta</taxon>
        <taxon>Magnoliopsida</taxon>
        <taxon>eudicotyledons</taxon>
        <taxon>Gunneridae</taxon>
        <taxon>Pentapetalae</taxon>
        <taxon>Caryophyllales</taxon>
        <taxon>Cactineae</taxon>
        <taxon>Cactaceae</taxon>
        <taxon>Cactoideae</taxon>
        <taxon>Echinocereeae</taxon>
        <taxon>Carnegiea</taxon>
    </lineage>
</organism>
<evidence type="ECO:0000256" key="1">
    <source>
        <dbReference type="ARBA" id="ARBA00004123"/>
    </source>
</evidence>
<dbReference type="SUPFAM" id="SSF46689">
    <property type="entry name" value="Homeodomain-like"/>
    <property type="match status" value="1"/>
</dbReference>
<dbReference type="CDD" id="cd00167">
    <property type="entry name" value="SANT"/>
    <property type="match status" value="2"/>
</dbReference>
<feature type="domain" description="Myb-like" evidence="8">
    <location>
        <begin position="104"/>
        <end position="154"/>
    </location>
</feature>
<reference evidence="10" key="1">
    <citation type="submission" date="2022-04" db="EMBL/GenBank/DDBJ databases">
        <title>Carnegiea gigantea Genome sequencing and assembly v2.</title>
        <authorList>
            <person name="Copetti D."/>
            <person name="Sanderson M.J."/>
            <person name="Burquez A."/>
            <person name="Wojciechowski M.F."/>
        </authorList>
    </citation>
    <scope>NUCLEOTIDE SEQUENCE</scope>
    <source>
        <strain evidence="10">SGP5-SGP5p</strain>
        <tissue evidence="10">Aerial part</tissue>
    </source>
</reference>
<keyword evidence="11" id="KW-1185">Reference proteome</keyword>
<feature type="domain" description="Myb-like" evidence="8">
    <location>
        <begin position="52"/>
        <end position="103"/>
    </location>
</feature>
<dbReference type="AlphaFoldDB" id="A0A9Q1JHG0"/>
<evidence type="ECO:0000256" key="3">
    <source>
        <dbReference type="ARBA" id="ARBA00023015"/>
    </source>
</evidence>
<dbReference type="Proteomes" id="UP001153076">
    <property type="component" value="Unassembled WGS sequence"/>
</dbReference>